<comment type="caution">
    <text evidence="2">The sequence shown here is derived from an EMBL/GenBank/DDBJ whole genome shotgun (WGS) entry which is preliminary data.</text>
</comment>
<evidence type="ECO:0000313" key="3">
    <source>
        <dbReference type="Proteomes" id="UP001302812"/>
    </source>
</evidence>
<organism evidence="2 3">
    <name type="scientific">Canariomyces notabilis</name>
    <dbReference type="NCBI Taxonomy" id="2074819"/>
    <lineage>
        <taxon>Eukaryota</taxon>
        <taxon>Fungi</taxon>
        <taxon>Dikarya</taxon>
        <taxon>Ascomycota</taxon>
        <taxon>Pezizomycotina</taxon>
        <taxon>Sordariomycetes</taxon>
        <taxon>Sordariomycetidae</taxon>
        <taxon>Sordariales</taxon>
        <taxon>Chaetomiaceae</taxon>
        <taxon>Canariomyces</taxon>
    </lineage>
</organism>
<reference evidence="2" key="2">
    <citation type="submission" date="2023-05" db="EMBL/GenBank/DDBJ databases">
        <authorList>
            <consortium name="Lawrence Berkeley National Laboratory"/>
            <person name="Steindorff A."/>
            <person name="Hensen N."/>
            <person name="Bonometti L."/>
            <person name="Westerberg I."/>
            <person name="Brannstrom I.O."/>
            <person name="Guillou S."/>
            <person name="Cros-Aarteil S."/>
            <person name="Calhoun S."/>
            <person name="Haridas S."/>
            <person name="Kuo A."/>
            <person name="Mondo S."/>
            <person name="Pangilinan J."/>
            <person name="Riley R."/>
            <person name="Labutti K."/>
            <person name="Andreopoulos B."/>
            <person name="Lipzen A."/>
            <person name="Chen C."/>
            <person name="Yanf M."/>
            <person name="Daum C."/>
            <person name="Ng V."/>
            <person name="Clum A."/>
            <person name="Ohm R."/>
            <person name="Martin F."/>
            <person name="Silar P."/>
            <person name="Natvig D."/>
            <person name="Lalanne C."/>
            <person name="Gautier V."/>
            <person name="Ament-Velasquez S.L."/>
            <person name="Kruys A."/>
            <person name="Hutchinson M.I."/>
            <person name="Powell A.J."/>
            <person name="Barry K."/>
            <person name="Miller A.N."/>
            <person name="Grigoriev I.V."/>
            <person name="Debuchy R."/>
            <person name="Gladieux P."/>
            <person name="Thoren M.H."/>
            <person name="Johannesson H."/>
        </authorList>
    </citation>
    <scope>NUCLEOTIDE SEQUENCE</scope>
    <source>
        <strain evidence="2">CBS 508.74</strain>
    </source>
</reference>
<accession>A0AAN6T8B6</accession>
<dbReference type="RefSeq" id="XP_064665162.1">
    <property type="nucleotide sequence ID" value="XM_064818251.1"/>
</dbReference>
<feature type="signal peptide" evidence="1">
    <location>
        <begin position="1"/>
        <end position="29"/>
    </location>
</feature>
<keyword evidence="3" id="KW-1185">Reference proteome</keyword>
<reference evidence="2" key="1">
    <citation type="journal article" date="2023" name="Mol. Phylogenet. Evol.">
        <title>Genome-scale phylogeny and comparative genomics of the fungal order Sordariales.</title>
        <authorList>
            <person name="Hensen N."/>
            <person name="Bonometti L."/>
            <person name="Westerberg I."/>
            <person name="Brannstrom I.O."/>
            <person name="Guillou S."/>
            <person name="Cros-Aarteil S."/>
            <person name="Calhoun S."/>
            <person name="Haridas S."/>
            <person name="Kuo A."/>
            <person name="Mondo S."/>
            <person name="Pangilinan J."/>
            <person name="Riley R."/>
            <person name="LaButti K."/>
            <person name="Andreopoulos B."/>
            <person name="Lipzen A."/>
            <person name="Chen C."/>
            <person name="Yan M."/>
            <person name="Daum C."/>
            <person name="Ng V."/>
            <person name="Clum A."/>
            <person name="Steindorff A."/>
            <person name="Ohm R.A."/>
            <person name="Martin F."/>
            <person name="Silar P."/>
            <person name="Natvig D.O."/>
            <person name="Lalanne C."/>
            <person name="Gautier V."/>
            <person name="Ament-Velasquez S.L."/>
            <person name="Kruys A."/>
            <person name="Hutchinson M.I."/>
            <person name="Powell A.J."/>
            <person name="Barry K."/>
            <person name="Miller A.N."/>
            <person name="Grigoriev I.V."/>
            <person name="Debuchy R."/>
            <person name="Gladieux P."/>
            <person name="Hiltunen Thoren M."/>
            <person name="Johannesson H."/>
        </authorList>
    </citation>
    <scope>NUCLEOTIDE SEQUENCE</scope>
    <source>
        <strain evidence="2">CBS 508.74</strain>
    </source>
</reference>
<gene>
    <name evidence="2" type="ORF">N656DRAFT_802506</name>
</gene>
<keyword evidence="1" id="KW-0732">Signal</keyword>
<protein>
    <submittedName>
        <fullName evidence="2">Uncharacterized protein</fullName>
    </submittedName>
</protein>
<sequence length="122" mass="13173">MTTSTLFRGSACHLLFRVLIFSLFSRALTQVLVTPDGGYIGRIQPPSGLSTSCVSTFNRNITCTPPLLSIARGLLLPNVTDIEMSCDPNCRLSLLDLQAVQQAACSSNDTIRDSGTIYPATY</sequence>
<evidence type="ECO:0000256" key="1">
    <source>
        <dbReference type="SAM" id="SignalP"/>
    </source>
</evidence>
<evidence type="ECO:0000313" key="2">
    <source>
        <dbReference type="EMBL" id="KAK4107592.1"/>
    </source>
</evidence>
<dbReference type="AlphaFoldDB" id="A0AAN6T8B6"/>
<proteinExistence type="predicted"/>
<feature type="chain" id="PRO_5042814019" evidence="1">
    <location>
        <begin position="30"/>
        <end position="122"/>
    </location>
</feature>
<dbReference type="Proteomes" id="UP001302812">
    <property type="component" value="Unassembled WGS sequence"/>
</dbReference>
<name>A0AAN6T8B6_9PEZI</name>
<dbReference type="GeneID" id="89942376"/>
<dbReference type="EMBL" id="MU853371">
    <property type="protein sequence ID" value="KAK4107592.1"/>
    <property type="molecule type" value="Genomic_DNA"/>
</dbReference>